<sequence length="182" mass="20375">MRLLAQGHMFHRHNPIHTDSAQFVHSSTPKSGNSRCAVVKPNKPLSFLLTPNGRCGAAIWQYIQDANKVLADSTSGFPARQDTAQRAGRSSPYPLTLFKSNSSTTESQYGGNSYDVVTSNMQPKDPSQVGVEDKETKRTREDISYQNLSRGRTYIRIDVSAETPYCSPMDWPLSELWAHLRK</sequence>
<proteinExistence type="predicted"/>
<gene>
    <name evidence="1" type="ORF">SODALDRAFT_377060</name>
</gene>
<evidence type="ECO:0000313" key="1">
    <source>
        <dbReference type="EMBL" id="ROT41382.1"/>
    </source>
</evidence>
<dbReference type="RefSeq" id="XP_028469188.1">
    <property type="nucleotide sequence ID" value="XM_028614879.1"/>
</dbReference>
<protein>
    <submittedName>
        <fullName evidence="1">Uncharacterized protein</fullName>
    </submittedName>
</protein>
<keyword evidence="2" id="KW-1185">Reference proteome</keyword>
<dbReference type="Proteomes" id="UP000272025">
    <property type="component" value="Unassembled WGS sequence"/>
</dbReference>
<reference evidence="1 2" key="1">
    <citation type="journal article" date="2018" name="Mol. Ecol.">
        <title>The obligate alkalophilic soda-lake fungus Sodiomyces alkalinus has shifted to a protein diet.</title>
        <authorList>
            <person name="Grum-Grzhimaylo A.A."/>
            <person name="Falkoski D.L."/>
            <person name="van den Heuvel J."/>
            <person name="Valero-Jimenez C.A."/>
            <person name="Min B."/>
            <person name="Choi I.G."/>
            <person name="Lipzen A."/>
            <person name="Daum C.G."/>
            <person name="Aanen D.K."/>
            <person name="Tsang A."/>
            <person name="Henrissat B."/>
            <person name="Bilanenko E.N."/>
            <person name="de Vries R.P."/>
            <person name="van Kan J.A.L."/>
            <person name="Grigoriev I.V."/>
            <person name="Debets A.J.M."/>
        </authorList>
    </citation>
    <scope>NUCLEOTIDE SEQUENCE [LARGE SCALE GENOMIC DNA]</scope>
    <source>
        <strain evidence="1 2">F11</strain>
    </source>
</reference>
<dbReference type="EMBL" id="ML119052">
    <property type="protein sequence ID" value="ROT41382.1"/>
    <property type="molecule type" value="Genomic_DNA"/>
</dbReference>
<evidence type="ECO:0000313" key="2">
    <source>
        <dbReference type="Proteomes" id="UP000272025"/>
    </source>
</evidence>
<dbReference type="AlphaFoldDB" id="A0A3N2Q3Q8"/>
<accession>A0A3N2Q3Q8</accession>
<dbReference type="GeneID" id="39583356"/>
<name>A0A3N2Q3Q8_SODAK</name>
<organism evidence="1 2">
    <name type="scientific">Sodiomyces alkalinus (strain CBS 110278 / VKM F-3762 / F11)</name>
    <name type="common">Alkaliphilic filamentous fungus</name>
    <dbReference type="NCBI Taxonomy" id="1314773"/>
    <lineage>
        <taxon>Eukaryota</taxon>
        <taxon>Fungi</taxon>
        <taxon>Dikarya</taxon>
        <taxon>Ascomycota</taxon>
        <taxon>Pezizomycotina</taxon>
        <taxon>Sordariomycetes</taxon>
        <taxon>Hypocreomycetidae</taxon>
        <taxon>Glomerellales</taxon>
        <taxon>Plectosphaerellaceae</taxon>
        <taxon>Sodiomyces</taxon>
    </lineage>
</organism>